<dbReference type="UniPathway" id="UPA00035">
    <property type="reaction ID" value="UER00043"/>
</dbReference>
<dbReference type="STRING" id="525918.SAMN05660964_02904"/>
<evidence type="ECO:0000256" key="5">
    <source>
        <dbReference type="ARBA" id="ARBA00022822"/>
    </source>
</evidence>
<evidence type="ECO:0000313" key="11">
    <source>
        <dbReference type="Proteomes" id="UP000199397"/>
    </source>
</evidence>
<gene>
    <name evidence="8" type="primary">trpC</name>
    <name evidence="10" type="ORF">SAMN05660964_02904</name>
</gene>
<dbReference type="InterPro" id="IPR013785">
    <property type="entry name" value="Aldolase_TIM"/>
</dbReference>
<keyword evidence="11" id="KW-1185">Reference proteome</keyword>
<dbReference type="Gene3D" id="3.20.20.70">
    <property type="entry name" value="Aldolase class I"/>
    <property type="match status" value="1"/>
</dbReference>
<evidence type="ECO:0000256" key="2">
    <source>
        <dbReference type="ARBA" id="ARBA00004696"/>
    </source>
</evidence>
<dbReference type="NCBIfam" id="NF001373">
    <property type="entry name" value="PRK00278.1-6"/>
    <property type="match status" value="1"/>
</dbReference>
<evidence type="ECO:0000256" key="1">
    <source>
        <dbReference type="ARBA" id="ARBA00001633"/>
    </source>
</evidence>
<dbReference type="GO" id="GO:0004640">
    <property type="term" value="F:phosphoribosylanthranilate isomerase activity"/>
    <property type="evidence" value="ECO:0007669"/>
    <property type="project" value="TreeGrafter"/>
</dbReference>
<evidence type="ECO:0000256" key="4">
    <source>
        <dbReference type="ARBA" id="ARBA00022793"/>
    </source>
</evidence>
<comment type="pathway">
    <text evidence="2 8">Amino-acid biosynthesis; L-tryptophan biosynthesis; L-tryptophan from chorismate: step 4/5.</text>
</comment>
<proteinExistence type="inferred from homology"/>
<dbReference type="PANTHER" id="PTHR22854">
    <property type="entry name" value="TRYPTOPHAN BIOSYNTHESIS PROTEIN"/>
    <property type="match status" value="1"/>
</dbReference>
<evidence type="ECO:0000313" key="10">
    <source>
        <dbReference type="EMBL" id="SEA94357.1"/>
    </source>
</evidence>
<dbReference type="NCBIfam" id="NF001377">
    <property type="entry name" value="PRK00278.2-4"/>
    <property type="match status" value="1"/>
</dbReference>
<evidence type="ECO:0000256" key="7">
    <source>
        <dbReference type="ARBA" id="ARBA00023239"/>
    </source>
</evidence>
<dbReference type="Pfam" id="PF00218">
    <property type="entry name" value="IGPS"/>
    <property type="match status" value="1"/>
</dbReference>
<reference evidence="10 11" key="1">
    <citation type="submission" date="2016-10" db="EMBL/GenBank/DDBJ databases">
        <authorList>
            <person name="de Groot N.N."/>
        </authorList>
    </citation>
    <scope>NUCLEOTIDE SEQUENCE [LARGE SCALE GENOMIC DNA]</scope>
    <source>
        <strain evidence="10 11">DSM 21228</strain>
    </source>
</reference>
<organism evidence="10 11">
    <name type="scientific">Thiothrix caldifontis</name>
    <dbReference type="NCBI Taxonomy" id="525918"/>
    <lineage>
        <taxon>Bacteria</taxon>
        <taxon>Pseudomonadati</taxon>
        <taxon>Pseudomonadota</taxon>
        <taxon>Gammaproteobacteria</taxon>
        <taxon>Thiotrichales</taxon>
        <taxon>Thiotrichaceae</taxon>
        <taxon>Thiothrix</taxon>
    </lineage>
</organism>
<dbReference type="InterPro" id="IPR001468">
    <property type="entry name" value="Indole-3-GlycerolPSynthase_CS"/>
</dbReference>
<dbReference type="FunFam" id="3.20.20.70:FF:000024">
    <property type="entry name" value="Indole-3-glycerol phosphate synthase"/>
    <property type="match status" value="1"/>
</dbReference>
<dbReference type="EMBL" id="FNQP01000019">
    <property type="protein sequence ID" value="SEA94357.1"/>
    <property type="molecule type" value="Genomic_DNA"/>
</dbReference>
<evidence type="ECO:0000259" key="9">
    <source>
        <dbReference type="Pfam" id="PF00218"/>
    </source>
</evidence>
<dbReference type="InterPro" id="IPR011060">
    <property type="entry name" value="RibuloseP-bd_barrel"/>
</dbReference>
<keyword evidence="5 8" id="KW-0822">Tryptophan biosynthesis</keyword>
<name>A0A1H4FBI6_9GAMM</name>
<dbReference type="Proteomes" id="UP000199397">
    <property type="component" value="Unassembled WGS sequence"/>
</dbReference>
<keyword evidence="7 8" id="KW-0456">Lyase</keyword>
<dbReference type="EC" id="4.1.1.48" evidence="8"/>
<dbReference type="RefSeq" id="WP_175517950.1">
    <property type="nucleotide sequence ID" value="NZ_FNQP01000019.1"/>
</dbReference>
<accession>A0A1H4FBI6</accession>
<keyword evidence="3 8" id="KW-0028">Amino-acid biosynthesis</keyword>
<keyword evidence="4 8" id="KW-0210">Decarboxylase</keyword>
<dbReference type="NCBIfam" id="NF001370">
    <property type="entry name" value="PRK00278.1-2"/>
    <property type="match status" value="1"/>
</dbReference>
<dbReference type="AlphaFoldDB" id="A0A1H4FBI6"/>
<evidence type="ECO:0000256" key="3">
    <source>
        <dbReference type="ARBA" id="ARBA00022605"/>
    </source>
</evidence>
<evidence type="ECO:0000256" key="8">
    <source>
        <dbReference type="HAMAP-Rule" id="MF_00134"/>
    </source>
</evidence>
<dbReference type="HAMAP" id="MF_00134_A">
    <property type="entry name" value="IGPS_A"/>
    <property type="match status" value="1"/>
</dbReference>
<dbReference type="InterPro" id="IPR045186">
    <property type="entry name" value="Indole-3-glycerol_P_synth"/>
</dbReference>
<dbReference type="GO" id="GO:0000162">
    <property type="term" value="P:L-tryptophan biosynthetic process"/>
    <property type="evidence" value="ECO:0007669"/>
    <property type="project" value="UniProtKB-UniRule"/>
</dbReference>
<protein>
    <recommendedName>
        <fullName evidence="8">Indole-3-glycerol phosphate synthase</fullName>
        <shortName evidence="8">IGPS</shortName>
        <ecNumber evidence="8">4.1.1.48</ecNumber>
    </recommendedName>
</protein>
<keyword evidence="6 8" id="KW-0057">Aromatic amino acid biosynthesis</keyword>
<comment type="catalytic activity">
    <reaction evidence="1 8">
        <text>1-(2-carboxyphenylamino)-1-deoxy-D-ribulose 5-phosphate + H(+) = (1S,2R)-1-C-(indol-3-yl)glycerol 3-phosphate + CO2 + H2O</text>
        <dbReference type="Rhea" id="RHEA:23476"/>
        <dbReference type="ChEBI" id="CHEBI:15377"/>
        <dbReference type="ChEBI" id="CHEBI:15378"/>
        <dbReference type="ChEBI" id="CHEBI:16526"/>
        <dbReference type="ChEBI" id="CHEBI:58613"/>
        <dbReference type="ChEBI" id="CHEBI:58866"/>
        <dbReference type="EC" id="4.1.1.48"/>
    </reaction>
</comment>
<sequence length="264" mass="28831">MSTPDILKKILRTKQEEIAARSAVRSLAQLQADVVHASPVRGFEQAMRRRIAAGESAVIAEIKKASPSKGLIRADFDPPAIAASYERGGAACLSVLTDAQYFQGSESYLQAARAACQLPVIRKDFIVDRYQVYEARAIGADCILLIVAALADAQMTDLYALAMELGMDALIEVHDKDELGRALRLNAPLIGINNRNLRTFETSLQTTIELLPDVPQDVLLVTESSIHAPADVKLMRDHGVNAFLVGEAFMRADDPGTELHNLFF</sequence>
<dbReference type="InterPro" id="IPR013798">
    <property type="entry name" value="Indole-3-glycerol_P_synth_dom"/>
</dbReference>
<dbReference type="SUPFAM" id="SSF51366">
    <property type="entry name" value="Ribulose-phoshate binding barrel"/>
    <property type="match status" value="1"/>
</dbReference>
<feature type="domain" description="Indole-3-glycerol phosphate synthase" evidence="9">
    <location>
        <begin position="7"/>
        <end position="262"/>
    </location>
</feature>
<dbReference type="GO" id="GO:0004425">
    <property type="term" value="F:indole-3-glycerol-phosphate synthase activity"/>
    <property type="evidence" value="ECO:0007669"/>
    <property type="project" value="UniProtKB-UniRule"/>
</dbReference>
<comment type="similarity">
    <text evidence="8">Belongs to the TrpC family.</text>
</comment>
<dbReference type="CDD" id="cd00331">
    <property type="entry name" value="IGPS"/>
    <property type="match status" value="1"/>
</dbReference>
<dbReference type="PROSITE" id="PS00614">
    <property type="entry name" value="IGPS"/>
    <property type="match status" value="1"/>
</dbReference>
<dbReference type="PANTHER" id="PTHR22854:SF2">
    <property type="entry name" value="INDOLE-3-GLYCEROL-PHOSPHATE SYNTHASE"/>
    <property type="match status" value="1"/>
</dbReference>
<dbReference type="HAMAP" id="MF_00134_B">
    <property type="entry name" value="IGPS_B"/>
    <property type="match status" value="1"/>
</dbReference>
<evidence type="ECO:0000256" key="6">
    <source>
        <dbReference type="ARBA" id="ARBA00023141"/>
    </source>
</evidence>